<feature type="domain" description="Dihydrodipicolinate reductase C-terminal" evidence="15">
    <location>
        <begin position="125"/>
        <end position="258"/>
    </location>
</feature>
<comment type="caution">
    <text evidence="13">Was originally thought to be a dihydrodipicolinate reductase (DHDPR), catalyzing the conversion of dihydrodipicolinate to tetrahydrodipicolinate. However, it was shown in E.coli that the substrate of the enzymatic reaction is not dihydrodipicolinate (DHDP) but in fact (2S,4S)-4-hydroxy-2,3,4,5-tetrahydrodipicolinic acid (HTPA), the product released by the DapA-catalyzed reaction.</text>
</comment>
<evidence type="ECO:0000313" key="17">
    <source>
        <dbReference type="Proteomes" id="UP000741863"/>
    </source>
</evidence>
<evidence type="ECO:0000256" key="10">
    <source>
        <dbReference type="ARBA" id="ARBA00038983"/>
    </source>
</evidence>
<comment type="function">
    <text evidence="13">Catalyzes the conversion of 4-hydroxy-tetrahydrodipicolinate (HTPA) to tetrahydrodipicolinate.</text>
</comment>
<evidence type="ECO:0000259" key="15">
    <source>
        <dbReference type="Pfam" id="PF05173"/>
    </source>
</evidence>
<name>A0ABS2PDV1_9BACL</name>
<feature type="active site" description="Proton donor/acceptor" evidence="13">
    <location>
        <position position="149"/>
    </location>
</feature>
<evidence type="ECO:0000256" key="9">
    <source>
        <dbReference type="ARBA" id="ARBA00037922"/>
    </source>
</evidence>
<comment type="subcellular location">
    <subcellularLocation>
        <location evidence="13">Cytoplasm</location>
    </subcellularLocation>
</comment>
<dbReference type="PANTHER" id="PTHR20836:SF0">
    <property type="entry name" value="4-HYDROXY-TETRAHYDRODIPICOLINATE REDUCTASE 1, CHLOROPLASTIC-RELATED"/>
    <property type="match status" value="1"/>
</dbReference>
<dbReference type="PIRSF" id="PIRSF000161">
    <property type="entry name" value="DHPR"/>
    <property type="match status" value="1"/>
</dbReference>
<evidence type="ECO:0000256" key="5">
    <source>
        <dbReference type="ARBA" id="ARBA00022915"/>
    </source>
</evidence>
<evidence type="ECO:0000256" key="8">
    <source>
        <dbReference type="ARBA" id="ARBA00023154"/>
    </source>
</evidence>
<dbReference type="SUPFAM" id="SSF51735">
    <property type="entry name" value="NAD(P)-binding Rossmann-fold domains"/>
    <property type="match status" value="1"/>
</dbReference>
<proteinExistence type="inferred from homology"/>
<reference evidence="16 17" key="1">
    <citation type="submission" date="2021-01" db="EMBL/GenBank/DDBJ databases">
        <title>Genomic Encyclopedia of Type Strains, Phase IV (KMG-IV): sequencing the most valuable type-strain genomes for metagenomic binning, comparative biology and taxonomic classification.</title>
        <authorList>
            <person name="Goeker M."/>
        </authorList>
    </citation>
    <scope>NUCLEOTIDE SEQUENCE [LARGE SCALE GENOMIC DNA]</scope>
    <source>
        <strain evidence="16 17">DSM 25540</strain>
    </source>
</reference>
<dbReference type="Pfam" id="PF05173">
    <property type="entry name" value="DapB_C"/>
    <property type="match status" value="1"/>
</dbReference>
<feature type="binding site" evidence="13">
    <location>
        <begin position="10"/>
        <end position="15"/>
    </location>
    <ligand>
        <name>NAD(+)</name>
        <dbReference type="ChEBI" id="CHEBI:57540"/>
    </ligand>
</feature>
<dbReference type="RefSeq" id="WP_204698197.1">
    <property type="nucleotide sequence ID" value="NZ_JAFBEC010000007.1"/>
</dbReference>
<comment type="catalytic activity">
    <reaction evidence="11 13">
        <text>(S)-2,3,4,5-tetrahydrodipicolinate + NADP(+) + H2O = (2S,4S)-4-hydroxy-2,3,4,5-tetrahydrodipicolinate + NADPH + H(+)</text>
        <dbReference type="Rhea" id="RHEA:35331"/>
        <dbReference type="ChEBI" id="CHEBI:15377"/>
        <dbReference type="ChEBI" id="CHEBI:15378"/>
        <dbReference type="ChEBI" id="CHEBI:16845"/>
        <dbReference type="ChEBI" id="CHEBI:57783"/>
        <dbReference type="ChEBI" id="CHEBI:58349"/>
        <dbReference type="ChEBI" id="CHEBI:67139"/>
        <dbReference type="EC" id="1.17.1.8"/>
    </reaction>
</comment>
<dbReference type="GO" id="GO:0008839">
    <property type="term" value="F:4-hydroxy-tetrahydrodipicolinate reductase"/>
    <property type="evidence" value="ECO:0007669"/>
    <property type="project" value="UniProtKB-EC"/>
</dbReference>
<dbReference type="Pfam" id="PF01113">
    <property type="entry name" value="DapB_N"/>
    <property type="match status" value="1"/>
</dbReference>
<dbReference type="EMBL" id="JAFBEC010000007">
    <property type="protein sequence ID" value="MBM7633506.1"/>
    <property type="molecule type" value="Genomic_DNA"/>
</dbReference>
<keyword evidence="4 13" id="KW-0521">NADP</keyword>
<feature type="active site" description="Proton donor" evidence="13">
    <location>
        <position position="153"/>
    </location>
</feature>
<keyword evidence="8 13" id="KW-0457">Lysine biosynthesis</keyword>
<keyword evidence="2 13" id="KW-0963">Cytoplasm</keyword>
<dbReference type="InterPro" id="IPR000846">
    <property type="entry name" value="DapB_N"/>
</dbReference>
<dbReference type="InterPro" id="IPR022664">
    <property type="entry name" value="DapB_N_CS"/>
</dbReference>
<dbReference type="InterPro" id="IPR036291">
    <property type="entry name" value="NAD(P)-bd_dom_sf"/>
</dbReference>
<dbReference type="Gene3D" id="3.30.360.10">
    <property type="entry name" value="Dihydrodipicolinate Reductase, domain 2"/>
    <property type="match status" value="1"/>
</dbReference>
<comment type="subunit">
    <text evidence="13">Homotetramer.</text>
</comment>
<comment type="pathway">
    <text evidence="9 13">Amino-acid biosynthesis; L-lysine biosynthesis via DAP pathway; (S)-tetrahydrodipicolinate from L-aspartate: step 4/4.</text>
</comment>
<organism evidence="16 17">
    <name type="scientific">Geomicrobium sediminis</name>
    <dbReference type="NCBI Taxonomy" id="1347788"/>
    <lineage>
        <taxon>Bacteria</taxon>
        <taxon>Bacillati</taxon>
        <taxon>Bacillota</taxon>
        <taxon>Bacilli</taxon>
        <taxon>Bacillales</taxon>
        <taxon>Geomicrobium</taxon>
    </lineage>
</organism>
<evidence type="ECO:0000256" key="6">
    <source>
        <dbReference type="ARBA" id="ARBA00023002"/>
    </source>
</evidence>
<comment type="caution">
    <text evidence="13">Lacks conserved residue(s) required for the propagation of feature annotation.</text>
</comment>
<feature type="binding site" evidence="13">
    <location>
        <position position="38"/>
    </location>
    <ligand>
        <name>NADP(+)</name>
        <dbReference type="ChEBI" id="CHEBI:58349"/>
    </ligand>
</feature>
<comment type="catalytic activity">
    <reaction evidence="12 13">
        <text>(S)-2,3,4,5-tetrahydrodipicolinate + NAD(+) + H2O = (2S,4S)-4-hydroxy-2,3,4,5-tetrahydrodipicolinate + NADH + H(+)</text>
        <dbReference type="Rhea" id="RHEA:35323"/>
        <dbReference type="ChEBI" id="CHEBI:15377"/>
        <dbReference type="ChEBI" id="CHEBI:15378"/>
        <dbReference type="ChEBI" id="CHEBI:16845"/>
        <dbReference type="ChEBI" id="CHEBI:57540"/>
        <dbReference type="ChEBI" id="CHEBI:57945"/>
        <dbReference type="ChEBI" id="CHEBI:67139"/>
        <dbReference type="EC" id="1.17.1.8"/>
    </reaction>
</comment>
<keyword evidence="3 13" id="KW-0028">Amino-acid biosynthesis</keyword>
<evidence type="ECO:0000256" key="13">
    <source>
        <dbReference type="HAMAP-Rule" id="MF_00102"/>
    </source>
</evidence>
<accession>A0ABS2PDV1</accession>
<dbReference type="Gene3D" id="3.40.50.720">
    <property type="entry name" value="NAD(P)-binding Rossmann-like Domain"/>
    <property type="match status" value="1"/>
</dbReference>
<dbReference type="Proteomes" id="UP000741863">
    <property type="component" value="Unassembled WGS sequence"/>
</dbReference>
<keyword evidence="6 13" id="KW-0560">Oxidoreductase</keyword>
<dbReference type="EC" id="1.17.1.8" evidence="10 13"/>
<feature type="binding site" evidence="13">
    <location>
        <begin position="159"/>
        <end position="160"/>
    </location>
    <ligand>
        <name>(S)-2,3,4,5-tetrahydrodipicolinate</name>
        <dbReference type="ChEBI" id="CHEBI:16845"/>
    </ligand>
</feature>
<evidence type="ECO:0000256" key="11">
    <source>
        <dbReference type="ARBA" id="ARBA00049080"/>
    </source>
</evidence>
<keyword evidence="7 13" id="KW-0520">NAD</keyword>
<sequence>MATVKVILAGPRGQMGMAARRMIAATEAFETIAYLDRKSAEESGLQEGIPVYTDATECFSVHQADVLIDLTTPETAKEHLKLAIEHSIRPVIGTTGFTDDEIDQLRNLTEDKQLGAMIVPNFALGAVLMMKFSQIAAKFYSDVEIIERHHDNKLDAPSGTALKTATLISDVRNEKVQGHPNETETLPGARGGDVAGMRIHSVRLPGSVAHQEVIFGGHGETLTIRHDSMNRDSFMPGVKLAVETVMKSSTLIYGLENIID</sequence>
<evidence type="ECO:0000313" key="16">
    <source>
        <dbReference type="EMBL" id="MBM7633506.1"/>
    </source>
</evidence>
<dbReference type="PROSITE" id="PS01298">
    <property type="entry name" value="DAPB"/>
    <property type="match status" value="1"/>
</dbReference>
<keyword evidence="5 13" id="KW-0220">Diaminopimelate biosynthesis</keyword>
<feature type="domain" description="Dihydrodipicolinate reductase N-terminal" evidence="14">
    <location>
        <begin position="4"/>
        <end position="122"/>
    </location>
</feature>
<evidence type="ECO:0000256" key="4">
    <source>
        <dbReference type="ARBA" id="ARBA00022857"/>
    </source>
</evidence>
<feature type="binding site" evidence="13">
    <location>
        <begin position="93"/>
        <end position="95"/>
    </location>
    <ligand>
        <name>NAD(+)</name>
        <dbReference type="ChEBI" id="CHEBI:57540"/>
    </ligand>
</feature>
<dbReference type="InterPro" id="IPR022663">
    <property type="entry name" value="DapB_C"/>
</dbReference>
<evidence type="ECO:0000256" key="2">
    <source>
        <dbReference type="ARBA" id="ARBA00022490"/>
    </source>
</evidence>
<feature type="binding site" evidence="13">
    <location>
        <position position="150"/>
    </location>
    <ligand>
        <name>(S)-2,3,4,5-tetrahydrodipicolinate</name>
        <dbReference type="ChEBI" id="CHEBI:16845"/>
    </ligand>
</feature>
<evidence type="ECO:0000256" key="3">
    <source>
        <dbReference type="ARBA" id="ARBA00022605"/>
    </source>
</evidence>
<evidence type="ECO:0000259" key="14">
    <source>
        <dbReference type="Pfam" id="PF01113"/>
    </source>
</evidence>
<evidence type="ECO:0000256" key="12">
    <source>
        <dbReference type="ARBA" id="ARBA00049396"/>
    </source>
</evidence>
<comment type="similarity">
    <text evidence="1 13">Belongs to the DapB family.</text>
</comment>
<dbReference type="HAMAP" id="MF_00102">
    <property type="entry name" value="DapB"/>
    <property type="match status" value="1"/>
</dbReference>
<dbReference type="SUPFAM" id="SSF55347">
    <property type="entry name" value="Glyceraldehyde-3-phosphate dehydrogenase-like, C-terminal domain"/>
    <property type="match status" value="1"/>
</dbReference>
<feature type="binding site" evidence="13">
    <location>
        <begin position="119"/>
        <end position="122"/>
    </location>
    <ligand>
        <name>NAD(+)</name>
        <dbReference type="ChEBI" id="CHEBI:57540"/>
    </ligand>
</feature>
<dbReference type="CDD" id="cd02274">
    <property type="entry name" value="DHDPR_N"/>
    <property type="match status" value="1"/>
</dbReference>
<comment type="caution">
    <text evidence="16">The sequence shown here is derived from an EMBL/GenBank/DDBJ whole genome shotgun (WGS) entry which is preliminary data.</text>
</comment>
<dbReference type="PANTHER" id="PTHR20836">
    <property type="entry name" value="DIHYDRODIPICOLINATE REDUCTASE"/>
    <property type="match status" value="1"/>
</dbReference>
<dbReference type="InterPro" id="IPR023940">
    <property type="entry name" value="DHDPR_bac"/>
</dbReference>
<protein>
    <recommendedName>
        <fullName evidence="10 13">4-hydroxy-tetrahydrodipicolinate reductase</fullName>
        <shortName evidence="13">HTPA reductase</shortName>
        <ecNumber evidence="10 13">1.17.1.8</ecNumber>
    </recommendedName>
</protein>
<keyword evidence="17" id="KW-1185">Reference proteome</keyword>
<evidence type="ECO:0000256" key="1">
    <source>
        <dbReference type="ARBA" id="ARBA00006642"/>
    </source>
</evidence>
<evidence type="ECO:0000256" key="7">
    <source>
        <dbReference type="ARBA" id="ARBA00023027"/>
    </source>
</evidence>
<gene>
    <name evidence="13" type="primary">dapB</name>
    <name evidence="16" type="ORF">JOD17_002600</name>
</gene>
<dbReference type="NCBIfam" id="TIGR00036">
    <property type="entry name" value="dapB"/>
    <property type="match status" value="1"/>
</dbReference>